<dbReference type="AlphaFoldDB" id="A0A9W7GL48"/>
<organism evidence="2 3">
    <name type="scientific">Triparma columacea</name>
    <dbReference type="NCBI Taxonomy" id="722753"/>
    <lineage>
        <taxon>Eukaryota</taxon>
        <taxon>Sar</taxon>
        <taxon>Stramenopiles</taxon>
        <taxon>Ochrophyta</taxon>
        <taxon>Bolidophyceae</taxon>
        <taxon>Parmales</taxon>
        <taxon>Triparmaceae</taxon>
        <taxon>Triparma</taxon>
    </lineage>
</organism>
<evidence type="ECO:0000256" key="1">
    <source>
        <dbReference type="SAM" id="MobiDB-lite"/>
    </source>
</evidence>
<dbReference type="InterPro" id="IPR036322">
    <property type="entry name" value="WD40_repeat_dom_sf"/>
</dbReference>
<evidence type="ECO:0000313" key="2">
    <source>
        <dbReference type="EMBL" id="GMI45840.1"/>
    </source>
</evidence>
<dbReference type="PANTHER" id="PTHR44525">
    <property type="entry name" value="WD REPEAT-CONTAINING PROTEIN 27"/>
    <property type="match status" value="1"/>
</dbReference>
<dbReference type="SUPFAM" id="SSF50978">
    <property type="entry name" value="WD40 repeat-like"/>
    <property type="match status" value="2"/>
</dbReference>
<protein>
    <submittedName>
        <fullName evidence="2">Uncharacterized protein</fullName>
    </submittedName>
</protein>
<dbReference type="OrthoDB" id="20669at2759"/>
<gene>
    <name evidence="2" type="ORF">TrCOL_g4085</name>
</gene>
<sequence>MLPLSTLSSGTRVEVSPRTNLLTLTICPPLLPSESLFCHDLSSPEQDEALGVLLTEVDDGVVVFLQTSKYLATFAWRVSALSSVTPETTVVTIVGSNFGLTPWSTVPTPVGLNEGGGGETRAVFVTLDNNKLVMVGTNDRAITATDVKNRSTLSPPHISLSSITTLCCCPTPPSSLSSTLATGDVSGAVNLYSLSLLSDTSAVISPVMKVQTGPMFLPSDPPIPLDSCWVGSSYIFVSTSADSEILVNSKTGHADLILPPVPSPPTLPPRPDQGSAVEATYSVSKYSSSSCSHPCVYKASAFLPTSTFSRVPPVPTTGDRGNQGVGGGMQSLVSNKPPPKGSVLETQGINRPPKLPKGGTSMNVKTIARTTMGVTKSSGYGVVAPKMKLGQSPSTALKMQRTAVGRIKAMKRKETLRRMEAEYPVDVGPITKHQVQHDYPGGEGGKEGVGYCGVTFQTLSMAVAMVRNDGVVEIQSLPVDRAKRSGLKPLIVDPGDKGGDGRRERAVFSNTGGRNLLAYKDKVYSTERSGSKPTTSSLRPLVSLGEGSRNLCFFYGDKFLASSKGPDVHLHLYNATSGQTKRAASFLPSPSSHAVTSLGCCNLSTSFLLFTVHSDRSLHLTDCAVGKTYWTAPAGSGRRIPHSLALPCFSPNAGIPSDMCDLVACSSHDEGGLISLWDVRSGTPAARLGGGHVNRTLVCRANFSPCMRYVSTGSEDGGGAAWYDLRMGGGGTGRWNEGTKVKEGPVEEAAWSKVFPQVATAGGGGIRFYSAREL</sequence>
<keyword evidence="3" id="KW-1185">Reference proteome</keyword>
<evidence type="ECO:0000313" key="3">
    <source>
        <dbReference type="Proteomes" id="UP001165065"/>
    </source>
</evidence>
<accession>A0A9W7GL48</accession>
<comment type="caution">
    <text evidence="2">The sequence shown here is derived from an EMBL/GenBank/DDBJ whole genome shotgun (WGS) entry which is preliminary data.</text>
</comment>
<feature type="region of interest" description="Disordered" evidence="1">
    <location>
        <begin position="312"/>
        <end position="361"/>
    </location>
</feature>
<dbReference type="Proteomes" id="UP001165065">
    <property type="component" value="Unassembled WGS sequence"/>
</dbReference>
<dbReference type="PANTHER" id="PTHR44525:SF1">
    <property type="entry name" value="WD REPEAT-CONTAINING PROTEIN 27"/>
    <property type="match status" value="1"/>
</dbReference>
<dbReference type="Gene3D" id="2.130.10.10">
    <property type="entry name" value="YVTN repeat-like/Quinoprotein amine dehydrogenase"/>
    <property type="match status" value="2"/>
</dbReference>
<dbReference type="InterPro" id="IPR015943">
    <property type="entry name" value="WD40/YVTN_repeat-like_dom_sf"/>
</dbReference>
<dbReference type="InterPro" id="IPR042411">
    <property type="entry name" value="WDR27"/>
</dbReference>
<proteinExistence type="predicted"/>
<name>A0A9W7GL48_9STRA</name>
<reference evidence="3" key="1">
    <citation type="journal article" date="2023" name="Commun. Biol.">
        <title>Genome analysis of Parmales, the sister group of diatoms, reveals the evolutionary specialization of diatoms from phago-mixotrophs to photoautotrophs.</title>
        <authorList>
            <person name="Ban H."/>
            <person name="Sato S."/>
            <person name="Yoshikawa S."/>
            <person name="Yamada K."/>
            <person name="Nakamura Y."/>
            <person name="Ichinomiya M."/>
            <person name="Sato N."/>
            <person name="Blanc-Mathieu R."/>
            <person name="Endo H."/>
            <person name="Kuwata A."/>
            <person name="Ogata H."/>
        </authorList>
    </citation>
    <scope>NUCLEOTIDE SEQUENCE [LARGE SCALE GENOMIC DNA]</scope>
</reference>
<dbReference type="EMBL" id="BRYA01000266">
    <property type="protein sequence ID" value="GMI45840.1"/>
    <property type="molecule type" value="Genomic_DNA"/>
</dbReference>